<comment type="caution">
    <text evidence="2">The sequence shown here is derived from an EMBL/GenBank/DDBJ whole genome shotgun (WGS) entry which is preliminary data.</text>
</comment>
<reference evidence="2" key="1">
    <citation type="journal article" date="2023" name="Mol. Phylogenet. Evol.">
        <title>Genome-scale phylogeny and comparative genomics of the fungal order Sordariales.</title>
        <authorList>
            <person name="Hensen N."/>
            <person name="Bonometti L."/>
            <person name="Westerberg I."/>
            <person name="Brannstrom I.O."/>
            <person name="Guillou S."/>
            <person name="Cros-Aarteil S."/>
            <person name="Calhoun S."/>
            <person name="Haridas S."/>
            <person name="Kuo A."/>
            <person name="Mondo S."/>
            <person name="Pangilinan J."/>
            <person name="Riley R."/>
            <person name="LaButti K."/>
            <person name="Andreopoulos B."/>
            <person name="Lipzen A."/>
            <person name="Chen C."/>
            <person name="Yan M."/>
            <person name="Daum C."/>
            <person name="Ng V."/>
            <person name="Clum A."/>
            <person name="Steindorff A."/>
            <person name="Ohm R.A."/>
            <person name="Martin F."/>
            <person name="Silar P."/>
            <person name="Natvig D.O."/>
            <person name="Lalanne C."/>
            <person name="Gautier V."/>
            <person name="Ament-Velasquez S.L."/>
            <person name="Kruys A."/>
            <person name="Hutchinson M.I."/>
            <person name="Powell A.J."/>
            <person name="Barry K."/>
            <person name="Miller A.N."/>
            <person name="Grigoriev I.V."/>
            <person name="Debuchy R."/>
            <person name="Gladieux P."/>
            <person name="Hiltunen Thoren M."/>
            <person name="Johannesson H."/>
        </authorList>
    </citation>
    <scope>NUCLEOTIDE SEQUENCE</scope>
    <source>
        <strain evidence="2">CBS 757.83</strain>
    </source>
</reference>
<evidence type="ECO:0000313" key="2">
    <source>
        <dbReference type="EMBL" id="KAK4098366.1"/>
    </source>
</evidence>
<feature type="compositionally biased region" description="Acidic residues" evidence="1">
    <location>
        <begin position="364"/>
        <end position="373"/>
    </location>
</feature>
<organism evidence="2 3">
    <name type="scientific">Parathielavia hyrcaniae</name>
    <dbReference type="NCBI Taxonomy" id="113614"/>
    <lineage>
        <taxon>Eukaryota</taxon>
        <taxon>Fungi</taxon>
        <taxon>Dikarya</taxon>
        <taxon>Ascomycota</taxon>
        <taxon>Pezizomycotina</taxon>
        <taxon>Sordariomycetes</taxon>
        <taxon>Sordariomycetidae</taxon>
        <taxon>Sordariales</taxon>
        <taxon>Chaetomiaceae</taxon>
        <taxon>Parathielavia</taxon>
    </lineage>
</organism>
<feature type="compositionally biased region" description="Low complexity" evidence="1">
    <location>
        <begin position="16"/>
        <end position="25"/>
    </location>
</feature>
<gene>
    <name evidence="2" type="ORF">N658DRAFT_526277</name>
</gene>
<keyword evidence="3" id="KW-1185">Reference proteome</keyword>
<feature type="region of interest" description="Disordered" evidence="1">
    <location>
        <begin position="1"/>
        <end position="116"/>
    </location>
</feature>
<dbReference type="Proteomes" id="UP001305647">
    <property type="component" value="Unassembled WGS sequence"/>
</dbReference>
<feature type="region of interest" description="Disordered" evidence="1">
    <location>
        <begin position="355"/>
        <end position="397"/>
    </location>
</feature>
<dbReference type="AlphaFoldDB" id="A0AAN6SZ56"/>
<name>A0AAN6SZ56_9PEZI</name>
<proteinExistence type="predicted"/>
<dbReference type="EMBL" id="MU863659">
    <property type="protein sequence ID" value="KAK4098366.1"/>
    <property type="molecule type" value="Genomic_DNA"/>
</dbReference>
<feature type="compositionally biased region" description="Acidic residues" evidence="1">
    <location>
        <begin position="387"/>
        <end position="397"/>
    </location>
</feature>
<reference evidence="2" key="2">
    <citation type="submission" date="2023-05" db="EMBL/GenBank/DDBJ databases">
        <authorList>
            <consortium name="Lawrence Berkeley National Laboratory"/>
            <person name="Steindorff A."/>
            <person name="Hensen N."/>
            <person name="Bonometti L."/>
            <person name="Westerberg I."/>
            <person name="Brannstrom I.O."/>
            <person name="Guillou S."/>
            <person name="Cros-Aarteil S."/>
            <person name="Calhoun S."/>
            <person name="Haridas S."/>
            <person name="Kuo A."/>
            <person name="Mondo S."/>
            <person name="Pangilinan J."/>
            <person name="Riley R."/>
            <person name="Labutti K."/>
            <person name="Andreopoulos B."/>
            <person name="Lipzen A."/>
            <person name="Chen C."/>
            <person name="Yanf M."/>
            <person name="Daum C."/>
            <person name="Ng V."/>
            <person name="Clum A."/>
            <person name="Ohm R."/>
            <person name="Martin F."/>
            <person name="Silar P."/>
            <person name="Natvig D."/>
            <person name="Lalanne C."/>
            <person name="Gautier V."/>
            <person name="Ament-Velasquez S.L."/>
            <person name="Kruys A."/>
            <person name="Hutchinson M.I."/>
            <person name="Powell A.J."/>
            <person name="Barry K."/>
            <person name="Miller A.N."/>
            <person name="Grigoriev I.V."/>
            <person name="Debuchy R."/>
            <person name="Gladieux P."/>
            <person name="Thoren M.H."/>
            <person name="Johannesson H."/>
        </authorList>
    </citation>
    <scope>NUCLEOTIDE SEQUENCE</scope>
    <source>
        <strain evidence="2">CBS 757.83</strain>
    </source>
</reference>
<accession>A0AAN6SZ56</accession>
<protein>
    <submittedName>
        <fullName evidence="2">Uncharacterized protein</fullName>
    </submittedName>
</protein>
<feature type="compositionally biased region" description="Low complexity" evidence="1">
    <location>
        <begin position="88"/>
        <end position="101"/>
    </location>
</feature>
<sequence length="397" mass="41693">MEEASSTTMPEDLYNPSVATAATPSTPLPPPGLFPGGARRSILDLRVSRDGNSTGSLGDNPQTQNLPEASPTSPAVDMANKRARKESAAGVGAGRSSSPGSEDSNQQDGDEGGDEPIFASASRLLFRAKDLLPSSPPASFATPALAMEDGISGEGNRLEEALVGFQPLFKQTMLCFDDNLRPGRIWTPVNLRGDPDPHWREVPHNPAHPPVPGEGTCHPAALTHPDTSLPSLIHTHHARLAAQGSLFETTISNRNWAASLINSCRGSESDADDANAAPATAASDLKLRMPRRSLRQRQRPGYFVFPATRTDPFVGARLPASYGDAGEETMMIDLLRPRGGLGLLDLGEGVDVPAALPAKKEEGPGEEGEEGVDTDGAGLDGGVEGDGGIEEDGYAEE</sequence>
<feature type="compositionally biased region" description="Polar residues" evidence="1">
    <location>
        <begin position="50"/>
        <end position="73"/>
    </location>
</feature>
<evidence type="ECO:0000256" key="1">
    <source>
        <dbReference type="SAM" id="MobiDB-lite"/>
    </source>
</evidence>
<evidence type="ECO:0000313" key="3">
    <source>
        <dbReference type="Proteomes" id="UP001305647"/>
    </source>
</evidence>